<comment type="caution">
    <text evidence="2">The sequence shown here is derived from an EMBL/GenBank/DDBJ whole genome shotgun (WGS) entry which is preliminary data.</text>
</comment>
<evidence type="ECO:0000256" key="1">
    <source>
        <dbReference type="SAM" id="Phobius"/>
    </source>
</evidence>
<evidence type="ECO:0000313" key="2">
    <source>
        <dbReference type="EMBL" id="GAA5156710.1"/>
    </source>
</evidence>
<sequence length="58" mass="6072">MRGMTRAPLLSVVLVALAIVLVVVALVRDGNNMWIALAGTACALAATVVATTSRRHRT</sequence>
<keyword evidence="1" id="KW-0812">Transmembrane</keyword>
<keyword evidence="1" id="KW-0472">Membrane</keyword>
<protein>
    <recommendedName>
        <fullName evidence="4">Secreted protein</fullName>
    </recommendedName>
</protein>
<dbReference type="EMBL" id="BAABKG010000008">
    <property type="protein sequence ID" value="GAA5156710.1"/>
    <property type="molecule type" value="Genomic_DNA"/>
</dbReference>
<name>A0ABP9Q4B8_9ACTN</name>
<evidence type="ECO:0000313" key="3">
    <source>
        <dbReference type="Proteomes" id="UP001500221"/>
    </source>
</evidence>
<organism evidence="2 3">
    <name type="scientific">Nocardioides marinquilinus</name>
    <dbReference type="NCBI Taxonomy" id="1210400"/>
    <lineage>
        <taxon>Bacteria</taxon>
        <taxon>Bacillati</taxon>
        <taxon>Actinomycetota</taxon>
        <taxon>Actinomycetes</taxon>
        <taxon>Propionibacteriales</taxon>
        <taxon>Nocardioidaceae</taxon>
        <taxon>Nocardioides</taxon>
    </lineage>
</organism>
<feature type="transmembrane region" description="Helical" evidence="1">
    <location>
        <begin position="33"/>
        <end position="52"/>
    </location>
</feature>
<keyword evidence="3" id="KW-1185">Reference proteome</keyword>
<gene>
    <name evidence="2" type="ORF">GCM10023340_45300</name>
</gene>
<evidence type="ECO:0008006" key="4">
    <source>
        <dbReference type="Google" id="ProtNLM"/>
    </source>
</evidence>
<reference evidence="3" key="1">
    <citation type="journal article" date="2019" name="Int. J. Syst. Evol. Microbiol.">
        <title>The Global Catalogue of Microorganisms (GCM) 10K type strain sequencing project: providing services to taxonomists for standard genome sequencing and annotation.</title>
        <authorList>
            <consortium name="The Broad Institute Genomics Platform"/>
            <consortium name="The Broad Institute Genome Sequencing Center for Infectious Disease"/>
            <person name="Wu L."/>
            <person name="Ma J."/>
        </authorList>
    </citation>
    <scope>NUCLEOTIDE SEQUENCE [LARGE SCALE GENOMIC DNA]</scope>
    <source>
        <strain evidence="3">JCM 18459</strain>
    </source>
</reference>
<feature type="transmembrane region" description="Helical" evidence="1">
    <location>
        <begin position="7"/>
        <end position="27"/>
    </location>
</feature>
<proteinExistence type="predicted"/>
<dbReference type="Proteomes" id="UP001500221">
    <property type="component" value="Unassembled WGS sequence"/>
</dbReference>
<keyword evidence="1" id="KW-1133">Transmembrane helix</keyword>
<accession>A0ABP9Q4B8</accession>